<dbReference type="GO" id="GO:0016020">
    <property type="term" value="C:membrane"/>
    <property type="evidence" value="ECO:0007669"/>
    <property type="project" value="UniProtKB-SubCell"/>
</dbReference>
<feature type="transmembrane region" description="Helical" evidence="5">
    <location>
        <begin position="565"/>
        <end position="590"/>
    </location>
</feature>
<keyword evidence="2 5" id="KW-0812">Transmembrane</keyword>
<dbReference type="InterPro" id="IPR049452">
    <property type="entry name" value="Anoctamin_TM"/>
</dbReference>
<dbReference type="PANTHER" id="PTHR12308:SF73">
    <property type="entry name" value="ANOCTAMIN"/>
    <property type="match status" value="1"/>
</dbReference>
<keyword evidence="4 5" id="KW-0472">Membrane</keyword>
<keyword evidence="8" id="KW-1185">Reference proteome</keyword>
<gene>
    <name evidence="7" type="ORF">CASFOL_025887</name>
</gene>
<reference evidence="8" key="1">
    <citation type="journal article" date="2024" name="IScience">
        <title>Strigolactones Initiate the Formation of Haustorium-like Structures in Castilleja.</title>
        <authorList>
            <person name="Buerger M."/>
            <person name="Peterson D."/>
            <person name="Chory J."/>
        </authorList>
    </citation>
    <scope>NUCLEOTIDE SEQUENCE [LARGE SCALE GENOMIC DNA]</scope>
</reference>
<evidence type="ECO:0000259" key="6">
    <source>
        <dbReference type="Pfam" id="PF04547"/>
    </source>
</evidence>
<evidence type="ECO:0000313" key="8">
    <source>
        <dbReference type="Proteomes" id="UP001632038"/>
    </source>
</evidence>
<dbReference type="EMBL" id="JAVIJP010000032">
    <property type="protein sequence ID" value="KAL3632903.1"/>
    <property type="molecule type" value="Genomic_DNA"/>
</dbReference>
<accession>A0ABD3CSE0</accession>
<comment type="caution">
    <text evidence="7">The sequence shown here is derived from an EMBL/GenBank/DDBJ whole genome shotgun (WGS) entry which is preliminary data.</text>
</comment>
<dbReference type="Pfam" id="PF04547">
    <property type="entry name" value="Anoctamin"/>
    <property type="match status" value="1"/>
</dbReference>
<evidence type="ECO:0000256" key="4">
    <source>
        <dbReference type="ARBA" id="ARBA00023136"/>
    </source>
</evidence>
<dbReference type="InterPro" id="IPR007632">
    <property type="entry name" value="Anoctamin"/>
</dbReference>
<evidence type="ECO:0000256" key="3">
    <source>
        <dbReference type="ARBA" id="ARBA00022989"/>
    </source>
</evidence>
<feature type="transmembrane region" description="Helical" evidence="5">
    <location>
        <begin position="405"/>
        <end position="426"/>
    </location>
</feature>
<sequence length="672" mass="78296">MSEHGEKEGFVFEIAIVVPKWGENKLDESGECIQVLVDELKKKGLIVERVVGLQNEFIKLAATIEVLGKAAAELRFRKRTFIFLTHVTEFFLQGIDFPFEWDEAEAFVRLPDGSLFSWCERFRCYNHLIYGIVNTEKSTVLLKYNSKEVDWKPGESLIRKFEAIGIIKEVFPLHDENKRKQLLRSWAMNWLDFTSQPIDDICSYYGTKIATYFAFLGMYTKWMLFPAALGLTVQLVDFGSLQLFVFPFFFICLISWAVMFFQFWKRKCAAISARLQIYHSAGAESEYKSPQTEHSTCRSPTELMKKQNTDRMRDKANFQREEWFRWLMRVRNDVFIIMSIICLQLPFELAYAHLYEVIGSDLLKFCLTAVYLLAIQYFTRMGGKISVKLIKYENDENVERRANSLVYKVFGLYFMQSYIGIFYHALLHRNFMTLRQVLIQRLLISEVIENILENSIPYLSYSFKKFRARNKLKHEQGSSSTEKPRPIPRVEKEYLKPSYAASIGQEIEDGLFDDFLELVLQFGMIMMFACAFPLAFAFAAVNNIAEIRADALKLLVMMRRPIPRADATIGAWLNIFQFLIVMSICTNSALLACMYDREGKWSLSPGLAAILIMEHVLLFIKFGFSRIVPEEPAWVREARRKNATQAEQMCSRQLLRSISGDENRFWEIKKNE</sequence>
<proteinExistence type="predicted"/>
<name>A0ABD3CSE0_9LAMI</name>
<protein>
    <recommendedName>
        <fullName evidence="6">Anoctamin transmembrane domain-containing protein</fullName>
    </recommendedName>
</protein>
<feature type="transmembrane region" description="Helical" evidence="5">
    <location>
        <begin position="334"/>
        <end position="355"/>
    </location>
</feature>
<comment type="subcellular location">
    <subcellularLocation>
        <location evidence="1">Membrane</location>
        <topology evidence="1">Multi-pass membrane protein</topology>
    </subcellularLocation>
</comment>
<evidence type="ECO:0000313" key="7">
    <source>
        <dbReference type="EMBL" id="KAL3632903.1"/>
    </source>
</evidence>
<dbReference type="AlphaFoldDB" id="A0ABD3CSE0"/>
<organism evidence="7 8">
    <name type="scientific">Castilleja foliolosa</name>
    <dbReference type="NCBI Taxonomy" id="1961234"/>
    <lineage>
        <taxon>Eukaryota</taxon>
        <taxon>Viridiplantae</taxon>
        <taxon>Streptophyta</taxon>
        <taxon>Embryophyta</taxon>
        <taxon>Tracheophyta</taxon>
        <taxon>Spermatophyta</taxon>
        <taxon>Magnoliopsida</taxon>
        <taxon>eudicotyledons</taxon>
        <taxon>Gunneridae</taxon>
        <taxon>Pentapetalae</taxon>
        <taxon>asterids</taxon>
        <taxon>lamiids</taxon>
        <taxon>Lamiales</taxon>
        <taxon>Orobanchaceae</taxon>
        <taxon>Pedicularideae</taxon>
        <taxon>Castillejinae</taxon>
        <taxon>Castilleja</taxon>
    </lineage>
</organism>
<feature type="domain" description="Anoctamin transmembrane" evidence="6">
    <location>
        <begin position="201"/>
        <end position="641"/>
    </location>
</feature>
<dbReference type="Proteomes" id="UP001632038">
    <property type="component" value="Unassembled WGS sequence"/>
</dbReference>
<feature type="transmembrane region" description="Helical" evidence="5">
    <location>
        <begin position="602"/>
        <end position="620"/>
    </location>
</feature>
<keyword evidence="3 5" id="KW-1133">Transmembrane helix</keyword>
<dbReference type="PANTHER" id="PTHR12308">
    <property type="entry name" value="ANOCTAMIN"/>
    <property type="match status" value="1"/>
</dbReference>
<evidence type="ECO:0000256" key="1">
    <source>
        <dbReference type="ARBA" id="ARBA00004141"/>
    </source>
</evidence>
<evidence type="ECO:0000256" key="2">
    <source>
        <dbReference type="ARBA" id="ARBA00022692"/>
    </source>
</evidence>
<feature type="transmembrane region" description="Helical" evidence="5">
    <location>
        <begin position="361"/>
        <end position="379"/>
    </location>
</feature>
<feature type="transmembrane region" description="Helical" evidence="5">
    <location>
        <begin position="241"/>
        <end position="264"/>
    </location>
</feature>
<feature type="transmembrane region" description="Helical" evidence="5">
    <location>
        <begin position="518"/>
        <end position="544"/>
    </location>
</feature>
<evidence type="ECO:0000256" key="5">
    <source>
        <dbReference type="SAM" id="Phobius"/>
    </source>
</evidence>
<feature type="transmembrane region" description="Helical" evidence="5">
    <location>
        <begin position="209"/>
        <end position="229"/>
    </location>
</feature>